<dbReference type="GO" id="GO:0070967">
    <property type="term" value="F:coenzyme F420 binding"/>
    <property type="evidence" value="ECO:0007669"/>
    <property type="project" value="TreeGrafter"/>
</dbReference>
<evidence type="ECO:0000313" key="4">
    <source>
        <dbReference type="Proteomes" id="UP000548476"/>
    </source>
</evidence>
<name>A0A841FKR8_9ACTN</name>
<dbReference type="AlphaFoldDB" id="A0A841FKR8"/>
<protein>
    <submittedName>
        <fullName evidence="3">Nitroimidazol reductase NimA-like FMN-containing flavoprotein (Pyridoxamine 5'-phosphate oxidase superfamily)</fullName>
    </submittedName>
</protein>
<evidence type="ECO:0000259" key="2">
    <source>
        <dbReference type="Pfam" id="PF01243"/>
    </source>
</evidence>
<dbReference type="GO" id="GO:0016627">
    <property type="term" value="F:oxidoreductase activity, acting on the CH-CH group of donors"/>
    <property type="evidence" value="ECO:0007669"/>
    <property type="project" value="TreeGrafter"/>
</dbReference>
<comment type="caution">
    <text evidence="3">The sequence shown here is derived from an EMBL/GenBank/DDBJ whole genome shotgun (WGS) entry which is preliminary data.</text>
</comment>
<organism evidence="3 4">
    <name type="scientific">Phytomonospora endophytica</name>
    <dbReference type="NCBI Taxonomy" id="714109"/>
    <lineage>
        <taxon>Bacteria</taxon>
        <taxon>Bacillati</taxon>
        <taxon>Actinomycetota</taxon>
        <taxon>Actinomycetes</taxon>
        <taxon>Micromonosporales</taxon>
        <taxon>Micromonosporaceae</taxon>
        <taxon>Phytomonospora</taxon>
    </lineage>
</organism>
<feature type="domain" description="Pyridoxamine 5'-phosphate oxidase N-terminal" evidence="2">
    <location>
        <begin position="6"/>
        <end position="103"/>
    </location>
</feature>
<gene>
    <name evidence="3" type="ORF">HNR73_004629</name>
</gene>
<reference evidence="3 4" key="1">
    <citation type="submission" date="2020-08" db="EMBL/GenBank/DDBJ databases">
        <title>Genomic Encyclopedia of Type Strains, Phase IV (KMG-IV): sequencing the most valuable type-strain genomes for metagenomic binning, comparative biology and taxonomic classification.</title>
        <authorList>
            <person name="Goeker M."/>
        </authorList>
    </citation>
    <scope>NUCLEOTIDE SEQUENCE [LARGE SCALE GENOMIC DNA]</scope>
    <source>
        <strain evidence="3 4">YIM 65646</strain>
    </source>
</reference>
<dbReference type="InterPro" id="IPR012349">
    <property type="entry name" value="Split_barrel_FMN-bd"/>
</dbReference>
<proteinExistence type="predicted"/>
<evidence type="ECO:0000256" key="1">
    <source>
        <dbReference type="ARBA" id="ARBA00023002"/>
    </source>
</evidence>
<dbReference type="PANTHER" id="PTHR35176">
    <property type="entry name" value="HEME OXYGENASE HI_0854-RELATED"/>
    <property type="match status" value="1"/>
</dbReference>
<evidence type="ECO:0000313" key="3">
    <source>
        <dbReference type="EMBL" id="MBB6036756.1"/>
    </source>
</evidence>
<accession>A0A841FKR8</accession>
<keyword evidence="1" id="KW-0560">Oxidoreductase</keyword>
<dbReference type="SUPFAM" id="SSF50475">
    <property type="entry name" value="FMN-binding split barrel"/>
    <property type="match status" value="1"/>
</dbReference>
<keyword evidence="4" id="KW-1185">Reference proteome</keyword>
<sequence>MNEFADTARALIAENKYMVLGTADASGTPWTTPVFFSPDGHRDFYWVSGPTTRHSRNIAGRPEVSITVFDSRCEIGTAEAVYMSATAAEVPADEHERALRIFNAKLDVARHFTVAMVREPDVFRLYRARVTEHSVLIGGSHPLNGKGHDSRVVVDLTA</sequence>
<dbReference type="EMBL" id="JACHGT010000010">
    <property type="protein sequence ID" value="MBB6036756.1"/>
    <property type="molecule type" value="Genomic_DNA"/>
</dbReference>
<dbReference type="PANTHER" id="PTHR35176:SF6">
    <property type="entry name" value="HEME OXYGENASE HI_0854-RELATED"/>
    <property type="match status" value="1"/>
</dbReference>
<dbReference type="Pfam" id="PF01243">
    <property type="entry name" value="PNPOx_N"/>
    <property type="match status" value="1"/>
</dbReference>
<dbReference type="InterPro" id="IPR011576">
    <property type="entry name" value="Pyridox_Oxase_N"/>
</dbReference>
<dbReference type="Gene3D" id="2.30.110.10">
    <property type="entry name" value="Electron Transport, Fmn-binding Protein, Chain A"/>
    <property type="match status" value="1"/>
</dbReference>
<dbReference type="RefSeq" id="WP_184789598.1">
    <property type="nucleotide sequence ID" value="NZ_BONT01000058.1"/>
</dbReference>
<dbReference type="InterPro" id="IPR052019">
    <property type="entry name" value="F420H2_bilvrd_red/Heme_oxyg"/>
</dbReference>
<dbReference type="GO" id="GO:0005829">
    <property type="term" value="C:cytosol"/>
    <property type="evidence" value="ECO:0007669"/>
    <property type="project" value="TreeGrafter"/>
</dbReference>
<dbReference type="Proteomes" id="UP000548476">
    <property type="component" value="Unassembled WGS sequence"/>
</dbReference>